<dbReference type="OrthoDB" id="9789742at2"/>
<evidence type="ECO:0000313" key="2">
    <source>
        <dbReference type="EMBL" id="RXK50681.1"/>
    </source>
</evidence>
<dbReference type="Gene3D" id="3.40.720.10">
    <property type="entry name" value="Alkaline Phosphatase, subunit A"/>
    <property type="match status" value="1"/>
</dbReference>
<reference evidence="2 3" key="1">
    <citation type="submission" date="2019-01" db="EMBL/GenBank/DDBJ databases">
        <title>Cytophagaceae bacterium strain CAR-16.</title>
        <authorList>
            <person name="Chen W.-M."/>
        </authorList>
    </citation>
    <scope>NUCLEOTIDE SEQUENCE [LARGE SCALE GENOMIC DNA]</scope>
    <source>
        <strain evidence="2 3">CAR-16</strain>
    </source>
</reference>
<dbReference type="InterPro" id="IPR052701">
    <property type="entry name" value="GAG_Ulvan_Degrading_Sulfatases"/>
</dbReference>
<protein>
    <submittedName>
        <fullName evidence="2">DUF4976 domain-containing protein</fullName>
    </submittedName>
</protein>
<evidence type="ECO:0000313" key="3">
    <source>
        <dbReference type="Proteomes" id="UP000289455"/>
    </source>
</evidence>
<dbReference type="PANTHER" id="PTHR43751:SF1">
    <property type="entry name" value="SULFATASE ATSG-RELATED"/>
    <property type="match status" value="1"/>
</dbReference>
<dbReference type="PANTHER" id="PTHR43751">
    <property type="entry name" value="SULFATASE"/>
    <property type="match status" value="1"/>
</dbReference>
<sequence>MKVFQLIPVWILALGLSVQNPIYSLAQGKSQRPNIIFILTDDHRADAMGFAGNKIIQTPEMDKLAKEGIYFKNAFVTTPICAASRASILTGLYERTHLYTFQQGNLKQGYADMSYPALLKKAGYYTGFYGKFGVEYPHFNTLFDEGENYDRNTKYKDRRGYFYKTLGQDTVHLTRYTSQKAMDFISKAPTDKPFCLSLSFSAPHAHDPALDQYFWQPELDTMYQHVTIPPPIMSSDADFMAQPEYVRKGENRTRWLWRFDTPEKYQKSVKGYYRMISGVDLEIGKIRKLLVAKGIDKNTIIILMGDNGYFLGERQFADKWLMYDQSLRVPMIIYDPRNLKPRVIKDEVLNIDIAPTIFGFAGVKAPNAWQGINLANYTQSQAPAKSRLEFLCEHLWKVDIIASSEGYRTKKWKYFRYRDDLKHEELYDLLRDPMEKNNLANQEKYQSVLVEMRKKMGQKIARLEASRL</sequence>
<keyword evidence="3" id="KW-1185">Reference proteome</keyword>
<dbReference type="SUPFAM" id="SSF53649">
    <property type="entry name" value="Alkaline phosphatase-like"/>
    <property type="match status" value="1"/>
</dbReference>
<dbReference type="Proteomes" id="UP000289455">
    <property type="component" value="Unassembled WGS sequence"/>
</dbReference>
<gene>
    <name evidence="2" type="ORF">ESB04_03260</name>
</gene>
<proteinExistence type="predicted"/>
<name>A0A4V1M5K1_9BACT</name>
<dbReference type="InterPro" id="IPR000917">
    <property type="entry name" value="Sulfatase_N"/>
</dbReference>
<feature type="domain" description="Sulfatase N-terminal" evidence="1">
    <location>
        <begin position="33"/>
        <end position="363"/>
    </location>
</feature>
<dbReference type="AlphaFoldDB" id="A0A4V1M5K1"/>
<dbReference type="Pfam" id="PF00884">
    <property type="entry name" value="Sulfatase"/>
    <property type="match status" value="1"/>
</dbReference>
<comment type="caution">
    <text evidence="2">The sequence shown here is derived from an EMBL/GenBank/DDBJ whole genome shotgun (WGS) entry which is preliminary data.</text>
</comment>
<dbReference type="EMBL" id="SDHY01000002">
    <property type="protein sequence ID" value="RXK50681.1"/>
    <property type="molecule type" value="Genomic_DNA"/>
</dbReference>
<accession>A0A4V1M5K1</accession>
<dbReference type="CDD" id="cd16031">
    <property type="entry name" value="G6S_like"/>
    <property type="match status" value="1"/>
</dbReference>
<evidence type="ECO:0000259" key="1">
    <source>
        <dbReference type="Pfam" id="PF00884"/>
    </source>
</evidence>
<dbReference type="InterPro" id="IPR017850">
    <property type="entry name" value="Alkaline_phosphatase_core_sf"/>
</dbReference>
<dbReference type="RefSeq" id="WP_129026237.1">
    <property type="nucleotide sequence ID" value="NZ_SDHY01000002.1"/>
</dbReference>
<organism evidence="2 3">
    <name type="scientific">Aquirufa rosea</name>
    <dbReference type="NCBI Taxonomy" id="2509241"/>
    <lineage>
        <taxon>Bacteria</taxon>
        <taxon>Pseudomonadati</taxon>
        <taxon>Bacteroidota</taxon>
        <taxon>Cytophagia</taxon>
        <taxon>Cytophagales</taxon>
        <taxon>Flectobacillaceae</taxon>
        <taxon>Aquirufa</taxon>
    </lineage>
</organism>